<dbReference type="PANTHER" id="PTHR14226">
    <property type="entry name" value="NEUROPATHY TARGET ESTERASE/SWISS CHEESE D.MELANOGASTER"/>
    <property type="match status" value="1"/>
</dbReference>
<dbReference type="Gene3D" id="3.40.1090.10">
    <property type="entry name" value="Cytosolic phospholipase A2 catalytic domain"/>
    <property type="match status" value="2"/>
</dbReference>
<comment type="caution">
    <text evidence="4">Lacks conserved residue(s) required for the propagation of feature annotation.</text>
</comment>
<feature type="domain" description="PNPLA" evidence="5">
    <location>
        <begin position="14"/>
        <end position="174"/>
    </location>
</feature>
<dbReference type="PROSITE" id="PS51635">
    <property type="entry name" value="PNPLA"/>
    <property type="match status" value="1"/>
</dbReference>
<gene>
    <name evidence="6" type="ORF">ACFFIC_22455</name>
</gene>
<feature type="short sequence motif" description="GXSXG" evidence="4">
    <location>
        <begin position="45"/>
        <end position="49"/>
    </location>
</feature>
<dbReference type="SUPFAM" id="SSF52151">
    <property type="entry name" value="FabD/lysophospholipase-like"/>
    <property type="match status" value="1"/>
</dbReference>
<evidence type="ECO:0000256" key="4">
    <source>
        <dbReference type="PROSITE-ProRule" id="PRU01161"/>
    </source>
</evidence>
<name>A0ABV6IXK9_9PROT</name>
<feature type="active site" description="Proton acceptor" evidence="4">
    <location>
        <position position="161"/>
    </location>
</feature>
<evidence type="ECO:0000313" key="7">
    <source>
        <dbReference type="Proteomes" id="UP001589789"/>
    </source>
</evidence>
<dbReference type="Pfam" id="PF01734">
    <property type="entry name" value="Patatin"/>
    <property type="match status" value="1"/>
</dbReference>
<feature type="active site" description="Nucleophile" evidence="4">
    <location>
        <position position="47"/>
    </location>
</feature>
<organism evidence="6 7">
    <name type="scientific">Muricoccus vinaceus</name>
    <dbReference type="NCBI Taxonomy" id="424704"/>
    <lineage>
        <taxon>Bacteria</taxon>
        <taxon>Pseudomonadati</taxon>
        <taxon>Pseudomonadota</taxon>
        <taxon>Alphaproteobacteria</taxon>
        <taxon>Acetobacterales</taxon>
        <taxon>Roseomonadaceae</taxon>
        <taxon>Muricoccus</taxon>
    </lineage>
</organism>
<evidence type="ECO:0000313" key="6">
    <source>
        <dbReference type="EMBL" id="MFC0388277.1"/>
    </source>
</evidence>
<dbReference type="Proteomes" id="UP001589789">
    <property type="component" value="Unassembled WGS sequence"/>
</dbReference>
<feature type="short sequence motif" description="DGA/G" evidence="4">
    <location>
        <begin position="161"/>
        <end position="163"/>
    </location>
</feature>
<dbReference type="EMBL" id="JBHLVZ010000083">
    <property type="protein sequence ID" value="MFC0388277.1"/>
    <property type="molecule type" value="Genomic_DNA"/>
</dbReference>
<keyword evidence="3 4" id="KW-0443">Lipid metabolism</keyword>
<evidence type="ECO:0000256" key="3">
    <source>
        <dbReference type="ARBA" id="ARBA00023098"/>
    </source>
</evidence>
<keyword evidence="7" id="KW-1185">Reference proteome</keyword>
<comment type="caution">
    <text evidence="6">The sequence shown here is derived from an EMBL/GenBank/DDBJ whole genome shotgun (WGS) entry which is preliminary data.</text>
</comment>
<dbReference type="InterPro" id="IPR016035">
    <property type="entry name" value="Acyl_Trfase/lysoPLipase"/>
</dbReference>
<dbReference type="RefSeq" id="WP_377054529.1">
    <property type="nucleotide sequence ID" value="NZ_JBHLVZ010000083.1"/>
</dbReference>
<dbReference type="InterPro" id="IPR050301">
    <property type="entry name" value="NTE"/>
</dbReference>
<sequence>MSQAAPGATGRIGLALGSGSARGLAHIGVLRALEERGIAAEVVAGTSMGALIGAVHAAGKLDGLATTFQSFDWRRTASFLDIVLPKSGLLDGARISALVRDHVASASIAGLPRPFAAVATDIASGEEVVIRDGDVIEAVRASISVPGIFTPVRRNGRVLVDGGLVNPIPVTAARALGAGFVIAVDLNHDIVAGKNLKPLLARERPAEAPHRTPWGQGFRQALQDLTARLRAEDLPAAAQVATWSEPEEPVPNIFEVLLSSINIMESRIAAVRLALDRPDIVIQPPLGHIRFLDFDRAEEIIEIGYRTAARTLADTPALRPAGGSTA</sequence>
<keyword evidence="2 4" id="KW-0442">Lipid degradation</keyword>
<protein>
    <submittedName>
        <fullName evidence="6">Patatin-like phospholipase family protein</fullName>
    </submittedName>
</protein>
<dbReference type="InterPro" id="IPR002641">
    <property type="entry name" value="PNPLA_dom"/>
</dbReference>
<evidence type="ECO:0000256" key="2">
    <source>
        <dbReference type="ARBA" id="ARBA00022963"/>
    </source>
</evidence>
<dbReference type="PANTHER" id="PTHR14226:SF76">
    <property type="entry name" value="NTE FAMILY PROTEIN RSSA"/>
    <property type="match status" value="1"/>
</dbReference>
<reference evidence="6 7" key="1">
    <citation type="submission" date="2024-09" db="EMBL/GenBank/DDBJ databases">
        <authorList>
            <person name="Sun Q."/>
            <person name="Mori K."/>
        </authorList>
    </citation>
    <scope>NUCLEOTIDE SEQUENCE [LARGE SCALE GENOMIC DNA]</scope>
    <source>
        <strain evidence="6 7">CCM 7468</strain>
    </source>
</reference>
<keyword evidence="1 4" id="KW-0378">Hydrolase</keyword>
<proteinExistence type="predicted"/>
<evidence type="ECO:0000259" key="5">
    <source>
        <dbReference type="PROSITE" id="PS51635"/>
    </source>
</evidence>
<accession>A0ABV6IXK9</accession>
<evidence type="ECO:0000256" key="1">
    <source>
        <dbReference type="ARBA" id="ARBA00022801"/>
    </source>
</evidence>